<proteinExistence type="predicted"/>
<accession>A0A2M4B219</accession>
<sequence>MFAMHFTHARFSLSLSIRLSLGWFWAISFGVIGKQVEAKKTQQKGKRKEEGSPRARRLGPEAGLLSVSRLFASTGFISPATTPPSFLPSRPHRASLFSFSFLVFVTVSPISCPPLRHPCRPLPSSVQHPPSGWFFSFLFFPPPSMLVSSWAKTFVPLMAEKNGGKEARLRFRLKLHLTKLFKIHFTKKKGRCWVV</sequence>
<feature type="region of interest" description="Disordered" evidence="1">
    <location>
        <begin position="38"/>
        <end position="57"/>
    </location>
</feature>
<protein>
    <submittedName>
        <fullName evidence="2">Putative secreted protein</fullName>
    </submittedName>
</protein>
<reference evidence="2" key="1">
    <citation type="submission" date="2018-01" db="EMBL/GenBank/DDBJ databases">
        <title>An insight into the sialome of Amazonian anophelines.</title>
        <authorList>
            <person name="Ribeiro J.M."/>
            <person name="Scarpassa V."/>
            <person name="Calvo E."/>
        </authorList>
    </citation>
    <scope>NUCLEOTIDE SEQUENCE</scope>
    <source>
        <tissue evidence="2">Salivary glands</tissue>
    </source>
</reference>
<name>A0A2M4B219_9DIPT</name>
<evidence type="ECO:0000313" key="2">
    <source>
        <dbReference type="EMBL" id="MBW47093.1"/>
    </source>
</evidence>
<dbReference type="EMBL" id="GGFK01013772">
    <property type="protein sequence ID" value="MBW47093.1"/>
    <property type="molecule type" value="Transcribed_RNA"/>
</dbReference>
<organism evidence="2">
    <name type="scientific">Anopheles triannulatus</name>
    <dbReference type="NCBI Taxonomy" id="58253"/>
    <lineage>
        <taxon>Eukaryota</taxon>
        <taxon>Metazoa</taxon>
        <taxon>Ecdysozoa</taxon>
        <taxon>Arthropoda</taxon>
        <taxon>Hexapoda</taxon>
        <taxon>Insecta</taxon>
        <taxon>Pterygota</taxon>
        <taxon>Neoptera</taxon>
        <taxon>Endopterygota</taxon>
        <taxon>Diptera</taxon>
        <taxon>Nematocera</taxon>
        <taxon>Culicoidea</taxon>
        <taxon>Culicidae</taxon>
        <taxon>Anophelinae</taxon>
        <taxon>Anopheles</taxon>
    </lineage>
</organism>
<dbReference type="AlphaFoldDB" id="A0A2M4B219"/>
<evidence type="ECO:0000256" key="1">
    <source>
        <dbReference type="SAM" id="MobiDB-lite"/>
    </source>
</evidence>